<organism evidence="2 3">
    <name type="scientific">Saprolegnia diclina (strain VS20)</name>
    <dbReference type="NCBI Taxonomy" id="1156394"/>
    <lineage>
        <taxon>Eukaryota</taxon>
        <taxon>Sar</taxon>
        <taxon>Stramenopiles</taxon>
        <taxon>Oomycota</taxon>
        <taxon>Saprolegniomycetes</taxon>
        <taxon>Saprolegniales</taxon>
        <taxon>Saprolegniaceae</taxon>
        <taxon>Saprolegnia</taxon>
    </lineage>
</organism>
<sequence length="889" mass="102125">MEGLEYDANDVEELLSLSDSEDIEADDRRVLFPPLVLDLEPRAKKVDRLKKLGVLHSPFGDWPRNNVRSPPSVECKLESPQSPYVKASPAKLLKKKRHPTKLPPPIEMETSPTKFKFQTNDIIKHGDLKVYMCRYTTIQPLFCVPFHEHSSLTSSRKLIDDLLMVDMVDYCFVAPNGNSNLLRNHLIDIAYWFHPVLTILVLSIQNTPHLCQSPDALRDALSQLGPGSQPPTKEKPWNLSYASFGNFSSQSLRMQTAIIKSPMSSKIRKRHARDVLRLALETPASVDDTVFETTPNAALDPGTVQTILERSRYDVLDRFSDLEFQKRRKRHLRLQQKTLVHALEMHERVVQLQCWVRTVWSVRKVEVLREARRRALQAQLPPPNSGDGRPRRYSISLSQKPLVVSNVHFVPHFGAHEEQGIVKLQALQRRRIAQKSFRQAHAIKTKELEQRHEMLQKTQDDYEREAALTNIKRLQKVEQKQRKELLKQHDEQRRQAAILAIQRFIRRFLAVRTVKRLRMERKAAIKIQSHLRKNTALTTLENLKLQSRKSSLNVSGSSANNNDSYHPRLFCRRVHFHETTNAVVLVLLTKTQISLVLYEPSSASHPTAVECTLETDELKTLGLLTRSYFITVGDIDRLIEGLVMHLIVQRGRVLPNPREVHPFRNLNIDARSLVLGTPNVYFGQLYQKCSDCNSAEDLLRPLRYAKPTLHYYVAKRVKLGMAHFAFFEDQGVLYVECYVSRWHLCLCIGLQYSEWSFSNLPVLALCTAAQKGAIAKHMVNHITLGHTNAVRIDVRQRMFRQAKRLRCETSGIITHVVGLFAMHRLGMALQLEVVFASGDVLQSSVGHDILDQIGYKTLFDMDVETVQILSRQMLSYLRVIEHELVLQIE</sequence>
<accession>T0PWU5</accession>
<dbReference type="OrthoDB" id="71819at2759"/>
<evidence type="ECO:0000313" key="2">
    <source>
        <dbReference type="EMBL" id="EQC25480.1"/>
    </source>
</evidence>
<protein>
    <submittedName>
        <fullName evidence="2">Uncharacterized protein</fullName>
    </submittedName>
</protein>
<dbReference type="RefSeq" id="XP_008621089.1">
    <property type="nucleotide sequence ID" value="XM_008622867.1"/>
</dbReference>
<proteinExistence type="predicted"/>
<dbReference type="AlphaFoldDB" id="T0PWU5"/>
<feature type="coiled-coil region" evidence="1">
    <location>
        <begin position="445"/>
        <end position="495"/>
    </location>
</feature>
<name>T0PWU5_SAPDV</name>
<dbReference type="EMBL" id="JH767274">
    <property type="protein sequence ID" value="EQC25480.1"/>
    <property type="molecule type" value="Genomic_DNA"/>
</dbReference>
<dbReference type="PROSITE" id="PS50096">
    <property type="entry name" value="IQ"/>
    <property type="match status" value="1"/>
</dbReference>
<reference evidence="2 3" key="1">
    <citation type="submission" date="2012-04" db="EMBL/GenBank/DDBJ databases">
        <title>The Genome Sequence of Saprolegnia declina VS20.</title>
        <authorList>
            <consortium name="The Broad Institute Genome Sequencing Platform"/>
            <person name="Russ C."/>
            <person name="Nusbaum C."/>
            <person name="Tyler B."/>
            <person name="van West P."/>
            <person name="Dieguez-Uribeondo J."/>
            <person name="de Bruijn I."/>
            <person name="Tripathy S."/>
            <person name="Jiang R."/>
            <person name="Young S.K."/>
            <person name="Zeng Q."/>
            <person name="Gargeya S."/>
            <person name="Fitzgerald M."/>
            <person name="Haas B."/>
            <person name="Abouelleil A."/>
            <person name="Alvarado L."/>
            <person name="Arachchi H.M."/>
            <person name="Berlin A."/>
            <person name="Chapman S.B."/>
            <person name="Goldberg J."/>
            <person name="Griggs A."/>
            <person name="Gujja S."/>
            <person name="Hansen M."/>
            <person name="Howarth C."/>
            <person name="Imamovic A."/>
            <person name="Larimer J."/>
            <person name="McCowen C."/>
            <person name="Montmayeur A."/>
            <person name="Murphy C."/>
            <person name="Neiman D."/>
            <person name="Pearson M."/>
            <person name="Priest M."/>
            <person name="Roberts A."/>
            <person name="Saif S."/>
            <person name="Shea T."/>
            <person name="Sisk P."/>
            <person name="Sykes S."/>
            <person name="Wortman J."/>
            <person name="Nusbaum C."/>
            <person name="Birren B."/>
        </authorList>
    </citation>
    <scope>NUCLEOTIDE SEQUENCE [LARGE SCALE GENOMIC DNA]</scope>
    <source>
        <strain evidence="2 3">VS20</strain>
    </source>
</reference>
<dbReference type="InterPro" id="IPR000048">
    <property type="entry name" value="IQ_motif_EF-hand-BS"/>
</dbReference>
<dbReference type="Proteomes" id="UP000030762">
    <property type="component" value="Unassembled WGS sequence"/>
</dbReference>
<evidence type="ECO:0000313" key="3">
    <source>
        <dbReference type="Proteomes" id="UP000030762"/>
    </source>
</evidence>
<dbReference type="SMART" id="SM00015">
    <property type="entry name" value="IQ"/>
    <property type="match status" value="3"/>
</dbReference>
<evidence type="ECO:0000256" key="1">
    <source>
        <dbReference type="SAM" id="Coils"/>
    </source>
</evidence>
<dbReference type="InParanoid" id="T0PWU5"/>
<keyword evidence="1" id="KW-0175">Coiled coil</keyword>
<gene>
    <name evidence="2" type="ORF">SDRG_16651</name>
</gene>
<dbReference type="VEuPathDB" id="FungiDB:SDRG_16651"/>
<keyword evidence="3" id="KW-1185">Reference proteome</keyword>
<dbReference type="GeneID" id="19957378"/>